<comment type="function">
    <text evidence="1">This protein is a Fe-Mo-cofactor biosynthetic component.</text>
</comment>
<dbReference type="PANTHER" id="PTHR10277">
    <property type="entry name" value="HOMOCITRATE SYNTHASE-RELATED"/>
    <property type="match status" value="1"/>
</dbReference>
<dbReference type="SUPFAM" id="SSF110921">
    <property type="entry name" value="2-isopropylmalate synthase LeuA, allosteric (dimerisation) domain"/>
    <property type="match status" value="1"/>
</dbReference>
<evidence type="ECO:0000256" key="4">
    <source>
        <dbReference type="ARBA" id="ARBA00018198"/>
    </source>
</evidence>
<reference evidence="15" key="2">
    <citation type="journal article" date="2015" name="Genome Announc.">
        <title>Draft Genome Sequence of Filamentous Marine Cyanobacterium Lyngbya confervoides Strain BDU141951.</title>
        <authorList>
            <person name="Chandrababunaidu M.M."/>
            <person name="Sen D."/>
            <person name="Tripathy S."/>
        </authorList>
    </citation>
    <scope>NUCLEOTIDE SEQUENCE</scope>
    <source>
        <strain evidence="15">BDU141951</strain>
    </source>
</reference>
<comment type="similarity">
    <text evidence="3 13">Belongs to the alpha-IPM synthase/homocitrate synthase family. LeuA type 1 subfamily.</text>
</comment>
<evidence type="ECO:0000256" key="11">
    <source>
        <dbReference type="ARBA" id="ARBA00023304"/>
    </source>
</evidence>
<evidence type="ECO:0000256" key="13">
    <source>
        <dbReference type="HAMAP-Rule" id="MF_01025"/>
    </source>
</evidence>
<evidence type="ECO:0000256" key="5">
    <source>
        <dbReference type="ARBA" id="ARBA00022430"/>
    </source>
</evidence>
<dbReference type="FunFam" id="1.10.238.260:FF:000001">
    <property type="entry name" value="2-isopropylmalate synthase"/>
    <property type="match status" value="1"/>
</dbReference>
<dbReference type="Gene3D" id="3.30.160.270">
    <property type="match status" value="1"/>
</dbReference>
<evidence type="ECO:0000256" key="3">
    <source>
        <dbReference type="ARBA" id="ARBA00009396"/>
    </source>
</evidence>
<dbReference type="FunFam" id="3.20.20.70:FF:000010">
    <property type="entry name" value="2-isopropylmalate synthase"/>
    <property type="match status" value="1"/>
</dbReference>
<keyword evidence="9 13" id="KW-0479">Metal-binding</keyword>
<reference evidence="15" key="1">
    <citation type="submission" date="2014-11" db="EMBL/GenBank/DDBJ databases">
        <authorList>
            <person name="Malar M.C."/>
            <person name="Sen D."/>
            <person name="Tripathy S."/>
        </authorList>
    </citation>
    <scope>NUCLEOTIDE SEQUENCE</scope>
    <source>
        <strain evidence="15">BDU141951</strain>
    </source>
</reference>
<dbReference type="SUPFAM" id="SSF51569">
    <property type="entry name" value="Aldolase"/>
    <property type="match status" value="1"/>
</dbReference>
<dbReference type="EC" id="2.3.3.13" evidence="13 14"/>
<keyword evidence="15" id="KW-0012">Acyltransferase</keyword>
<dbReference type="FunFam" id="3.30.160.270:FF:000001">
    <property type="entry name" value="2-isopropylmalate synthase"/>
    <property type="match status" value="1"/>
</dbReference>
<feature type="binding site" evidence="13">
    <location>
        <position position="19"/>
    </location>
    <ligand>
        <name>Mn(2+)</name>
        <dbReference type="ChEBI" id="CHEBI:29035"/>
    </ligand>
</feature>
<dbReference type="InterPro" id="IPR013785">
    <property type="entry name" value="Aldolase_TIM"/>
</dbReference>
<reference evidence="15" key="3">
    <citation type="submission" date="2020-02" db="EMBL/GenBank/DDBJ databases">
        <authorList>
            <person name="Sarangi A.N."/>
            <person name="Ghosh S."/>
            <person name="Mukherjee M."/>
            <person name="Tripathy S."/>
        </authorList>
    </citation>
    <scope>NUCLEOTIDE SEQUENCE</scope>
    <source>
        <strain evidence="15">BDU141951</strain>
    </source>
</reference>
<dbReference type="GO" id="GO:0004410">
    <property type="term" value="F:homocitrate synthase activity"/>
    <property type="evidence" value="ECO:0007669"/>
    <property type="project" value="UniProtKB-EC"/>
</dbReference>
<organism evidence="15">
    <name type="scientific">Lyngbya confervoides BDU141951</name>
    <dbReference type="NCBI Taxonomy" id="1574623"/>
    <lineage>
        <taxon>Bacteria</taxon>
        <taxon>Bacillati</taxon>
        <taxon>Cyanobacteriota</taxon>
        <taxon>Cyanophyceae</taxon>
        <taxon>Oscillatoriophycideae</taxon>
        <taxon>Oscillatoriales</taxon>
        <taxon>Microcoleaceae</taxon>
        <taxon>Lyngbya</taxon>
    </lineage>
</organism>
<dbReference type="NCBIfam" id="NF002086">
    <property type="entry name" value="PRK00915.1-3"/>
    <property type="match status" value="1"/>
</dbReference>
<feature type="region of interest" description="Regulatory domain" evidence="13">
    <location>
        <begin position="410"/>
        <end position="543"/>
    </location>
</feature>
<evidence type="ECO:0000256" key="8">
    <source>
        <dbReference type="ARBA" id="ARBA00022679"/>
    </source>
</evidence>
<evidence type="ECO:0000256" key="6">
    <source>
        <dbReference type="ARBA" id="ARBA00022490"/>
    </source>
</evidence>
<dbReference type="GO" id="GO:0030145">
    <property type="term" value="F:manganese ion binding"/>
    <property type="evidence" value="ECO:0007669"/>
    <property type="project" value="UniProtKB-UniRule"/>
</dbReference>
<dbReference type="HAMAP" id="MF_01025">
    <property type="entry name" value="LeuA_type1"/>
    <property type="match status" value="1"/>
</dbReference>
<evidence type="ECO:0000256" key="1">
    <source>
        <dbReference type="ARBA" id="ARBA00003050"/>
    </source>
</evidence>
<dbReference type="InterPro" id="IPR054691">
    <property type="entry name" value="LeuA/HCS_post-cat"/>
</dbReference>
<protein>
    <recommendedName>
        <fullName evidence="4 13">2-isopropylmalate synthase</fullName>
        <ecNumber evidence="13 14">2.3.3.13</ecNumber>
    </recommendedName>
    <alternativeName>
        <fullName evidence="13">Alpha-IPM synthase</fullName>
    </alternativeName>
    <alternativeName>
        <fullName evidence="13">Alpha-isopropylmalate synthase</fullName>
    </alternativeName>
</protein>
<comment type="cofactor">
    <cofactor evidence="13">
        <name>Mn(2+)</name>
        <dbReference type="ChEBI" id="CHEBI:29035"/>
    </cofactor>
</comment>
<keyword evidence="5 13" id="KW-0432">Leucine biosynthesis</keyword>
<keyword evidence="10 13" id="KW-0464">Manganese</keyword>
<dbReference type="GO" id="GO:0009098">
    <property type="term" value="P:L-leucine biosynthetic process"/>
    <property type="evidence" value="ECO:0007669"/>
    <property type="project" value="UniProtKB-UniRule"/>
</dbReference>
<dbReference type="PANTHER" id="PTHR10277:SF9">
    <property type="entry name" value="2-ISOPROPYLMALATE SYNTHASE 1, CHLOROPLASTIC-RELATED"/>
    <property type="match status" value="1"/>
</dbReference>
<dbReference type="PROSITE" id="PS50991">
    <property type="entry name" value="PYR_CT"/>
    <property type="match status" value="1"/>
</dbReference>
<feature type="binding site" evidence="13">
    <location>
        <position position="210"/>
    </location>
    <ligand>
        <name>Mn(2+)</name>
        <dbReference type="ChEBI" id="CHEBI:29035"/>
    </ligand>
</feature>
<accession>A0A0C1YJS8</accession>
<dbReference type="CDD" id="cd07940">
    <property type="entry name" value="DRE_TIM_IPMS"/>
    <property type="match status" value="1"/>
</dbReference>
<evidence type="ECO:0000256" key="2">
    <source>
        <dbReference type="ARBA" id="ARBA00004689"/>
    </source>
</evidence>
<dbReference type="PROSITE" id="PS00816">
    <property type="entry name" value="AIPM_HOMOCIT_SYNTH_2"/>
    <property type="match status" value="1"/>
</dbReference>
<evidence type="ECO:0000256" key="10">
    <source>
        <dbReference type="ARBA" id="ARBA00023211"/>
    </source>
</evidence>
<dbReference type="SMART" id="SM00917">
    <property type="entry name" value="LeuA_dimer"/>
    <property type="match status" value="1"/>
</dbReference>
<comment type="subunit">
    <text evidence="13">Homodimer.</text>
</comment>
<comment type="function">
    <text evidence="13">Catalyzes the condensation of the acetyl group of acetyl-CoA with 3-methyl-2-oxobutanoate (2-ketoisovalerate) to form 3-carboxy-3-hydroxy-4-methylpentanoate (2-isopropylmalate).</text>
</comment>
<dbReference type="InterPro" id="IPR002034">
    <property type="entry name" value="AIPM/Hcit_synth_CS"/>
</dbReference>
<dbReference type="InterPro" id="IPR013709">
    <property type="entry name" value="2-isopropylmalate_synth_dimer"/>
</dbReference>
<dbReference type="InterPro" id="IPR050073">
    <property type="entry name" value="2-IPM_HCS-like"/>
</dbReference>
<evidence type="ECO:0000256" key="14">
    <source>
        <dbReference type="NCBIfam" id="TIGR00973"/>
    </source>
</evidence>
<dbReference type="AlphaFoldDB" id="A0A0C1YJS8"/>
<keyword evidence="6 13" id="KW-0963">Cytoplasm</keyword>
<sequence length="543" mass="58997">MSNQPQPDRILIFDTTLRDGEQSPGATLNVDEKLTIARQLARLGVDIIEAGFPFASPGDFEAVNKIAAQVGTEDGPTICGLARATKGDIETAGRAIAPAAKGRIHTFIATSDIHMQYKLRKTREEVLAITEEMVAYAKTFTDDIEFSPEDAGRSDPEFMYRVLETAIAAGATTINIPDTVGYLTPSEFGGLIRGIREHVPNVDQAIISVHGHNDLGLAVANFLEAVKNGARQLECTINGIGERAGNAALEELVMALHVRRSFYNPFFGRPAESEAPLTNIDTTEIYPTSRLVSNLTGMFVQPNKAIVGANAFAHESGIHQDGVLKNKLTYEIMDAESIGLNKNQIVLGKHSGRNAFRTRLKELGHELGDQELNRAFLRFKDLADKKKVVTDWDIVALVNDETQQAPEHFHIELVQVSCGDHACPTATVTLRTPEGEELTDAATGTGPVDAVYRAVNRVVNIPNELIEFSVQSVTAGIDAIGEVTIRIRHEERVFSGHSANTDIVVASTQAYLNALNRLYASIQGGKTIHPQKDEMATAATARI</sequence>
<dbReference type="Gene3D" id="3.20.20.70">
    <property type="entry name" value="Aldolase class I"/>
    <property type="match status" value="1"/>
</dbReference>
<comment type="pathway">
    <text evidence="2 13">Amino-acid biosynthesis; L-leucine biosynthesis; L-leucine from 3-methyl-2-oxobutanoate: step 1/4.</text>
</comment>
<evidence type="ECO:0000256" key="12">
    <source>
        <dbReference type="ARBA" id="ARBA00048019"/>
    </source>
</evidence>
<comment type="caution">
    <text evidence="15">The sequence shown here is derived from an EMBL/GenBank/DDBJ whole genome shotgun (WGS) entry which is preliminary data.</text>
</comment>
<evidence type="ECO:0000256" key="9">
    <source>
        <dbReference type="ARBA" id="ARBA00022723"/>
    </source>
</evidence>
<name>A0A0C1YJS8_9CYAN</name>
<feature type="binding site" evidence="13">
    <location>
        <position position="246"/>
    </location>
    <ligand>
        <name>Mn(2+)</name>
        <dbReference type="ChEBI" id="CHEBI:29035"/>
    </ligand>
</feature>
<dbReference type="Gene3D" id="1.10.238.260">
    <property type="match status" value="1"/>
</dbReference>
<dbReference type="GO" id="GO:0005737">
    <property type="term" value="C:cytoplasm"/>
    <property type="evidence" value="ECO:0007669"/>
    <property type="project" value="UniProtKB-UniRule"/>
</dbReference>
<dbReference type="Pfam" id="PF22617">
    <property type="entry name" value="HCS_D2"/>
    <property type="match status" value="1"/>
</dbReference>
<dbReference type="GO" id="GO:0003985">
    <property type="term" value="F:acetyl-CoA C-acetyltransferase activity"/>
    <property type="evidence" value="ECO:0007669"/>
    <property type="project" value="UniProtKB-UniRule"/>
</dbReference>
<evidence type="ECO:0000256" key="7">
    <source>
        <dbReference type="ARBA" id="ARBA00022605"/>
    </source>
</evidence>
<comment type="catalytic activity">
    <reaction evidence="12">
        <text>acetyl-CoA + 2-oxoglutarate + H2O = (2R)-homocitrate + CoA + H(+)</text>
        <dbReference type="Rhea" id="RHEA:12929"/>
        <dbReference type="ChEBI" id="CHEBI:15377"/>
        <dbReference type="ChEBI" id="CHEBI:15378"/>
        <dbReference type="ChEBI" id="CHEBI:16810"/>
        <dbReference type="ChEBI" id="CHEBI:57287"/>
        <dbReference type="ChEBI" id="CHEBI:57288"/>
        <dbReference type="ChEBI" id="CHEBI:58884"/>
        <dbReference type="EC" id="2.3.3.14"/>
    </reaction>
</comment>
<dbReference type="NCBIfam" id="TIGR00973">
    <property type="entry name" value="leuA_bact"/>
    <property type="match status" value="1"/>
</dbReference>
<dbReference type="InterPro" id="IPR036230">
    <property type="entry name" value="LeuA_allosteric_dom_sf"/>
</dbReference>
<keyword evidence="11 13" id="KW-0100">Branched-chain amino acid biosynthesis</keyword>
<keyword evidence="7 13" id="KW-0028">Amino-acid biosynthesis</keyword>
<feature type="binding site" evidence="13">
    <location>
        <position position="212"/>
    </location>
    <ligand>
        <name>Mn(2+)</name>
        <dbReference type="ChEBI" id="CHEBI:29035"/>
    </ligand>
</feature>
<evidence type="ECO:0000313" key="15">
    <source>
        <dbReference type="EMBL" id="NEV69557.1"/>
    </source>
</evidence>
<dbReference type="EMBL" id="JTHE02000003">
    <property type="protein sequence ID" value="NEV69557.1"/>
    <property type="molecule type" value="Genomic_DNA"/>
</dbReference>
<gene>
    <name evidence="13" type="primary">leuA</name>
    <name evidence="15" type="ORF">QQ91_020895</name>
</gene>
<proteinExistence type="inferred from homology"/>
<dbReference type="UniPathway" id="UPA00048">
    <property type="reaction ID" value="UER00070"/>
</dbReference>
<dbReference type="Pfam" id="PF00682">
    <property type="entry name" value="HMGL-like"/>
    <property type="match status" value="1"/>
</dbReference>
<dbReference type="InterPro" id="IPR005671">
    <property type="entry name" value="LeuA_bact_synth"/>
</dbReference>
<comment type="catalytic activity">
    <reaction evidence="13">
        <text>3-methyl-2-oxobutanoate + acetyl-CoA + H2O = (2S)-2-isopropylmalate + CoA + H(+)</text>
        <dbReference type="Rhea" id="RHEA:21524"/>
        <dbReference type="ChEBI" id="CHEBI:1178"/>
        <dbReference type="ChEBI" id="CHEBI:11851"/>
        <dbReference type="ChEBI" id="CHEBI:15377"/>
        <dbReference type="ChEBI" id="CHEBI:15378"/>
        <dbReference type="ChEBI" id="CHEBI:57287"/>
        <dbReference type="ChEBI" id="CHEBI:57288"/>
        <dbReference type="EC" id="2.3.3.13"/>
    </reaction>
</comment>
<dbReference type="GO" id="GO:0003852">
    <property type="term" value="F:2-isopropylmalate synthase activity"/>
    <property type="evidence" value="ECO:0007669"/>
    <property type="project" value="UniProtKB-UniRule"/>
</dbReference>
<dbReference type="Pfam" id="PF08502">
    <property type="entry name" value="LeuA_dimer"/>
    <property type="match status" value="1"/>
</dbReference>
<dbReference type="InterPro" id="IPR000891">
    <property type="entry name" value="PYR_CT"/>
</dbReference>
<keyword evidence="8 13" id="KW-0808">Transferase</keyword>
<dbReference type="PROSITE" id="PS00815">
    <property type="entry name" value="AIPM_HOMOCIT_SYNTH_1"/>
    <property type="match status" value="1"/>
</dbReference>